<proteinExistence type="inferred from homology"/>
<dbReference type="SUPFAM" id="SSF52266">
    <property type="entry name" value="SGNH hydrolase"/>
    <property type="match status" value="1"/>
</dbReference>
<dbReference type="Proteomes" id="UP001050691">
    <property type="component" value="Unassembled WGS sequence"/>
</dbReference>
<dbReference type="CDD" id="cd01846">
    <property type="entry name" value="fatty_acyltransferase_like"/>
    <property type="match status" value="1"/>
</dbReference>
<protein>
    <submittedName>
        <fullName evidence="3">Uncharacterized protein</fullName>
    </submittedName>
</protein>
<gene>
    <name evidence="3" type="ORF">Clacol_000139</name>
</gene>
<evidence type="ECO:0000313" key="4">
    <source>
        <dbReference type="Proteomes" id="UP001050691"/>
    </source>
</evidence>
<reference evidence="3" key="1">
    <citation type="submission" date="2021-10" db="EMBL/GenBank/DDBJ databases">
        <title>De novo Genome Assembly of Clathrus columnatus (Basidiomycota, Fungi) Using Illumina and Nanopore Sequence Data.</title>
        <authorList>
            <person name="Ogiso-Tanaka E."/>
            <person name="Itagaki H."/>
            <person name="Hosoya T."/>
            <person name="Hosaka K."/>
        </authorList>
    </citation>
    <scope>NUCLEOTIDE SEQUENCE</scope>
    <source>
        <strain evidence="3">MO-923</strain>
    </source>
</reference>
<dbReference type="EMBL" id="BPWL01000001">
    <property type="protein sequence ID" value="GJJ05952.1"/>
    <property type="molecule type" value="Genomic_DNA"/>
</dbReference>
<dbReference type="PANTHER" id="PTHR22835">
    <property type="entry name" value="ZINC FINGER FYVE DOMAIN CONTAINING PROTEIN"/>
    <property type="match status" value="1"/>
</dbReference>
<sequence length="289" mass="31400">MFVKSLILSVALASAVSGKEFRLSEIKHLFSFGDSYTDTGFNPNGTLAGPTLSNPLGNPVFPGFTSSGGENWVGFLIDTFNITRLFSYNFAFSGATLDSSLATPFSPTVVSVRNQIQEEFIPGLGQKPASVPWTSENSLFAIFDGINDVLNIDGNPNQTAAQEPFFTLYTTLVNQLFDVGARNFLFVGVPAIDLTPFVMEQGPNNPALAKASLELWNTNVQTVAANLRRAHPDVTTHFANMETLFREIVAHPELVGISNSSDLWFNTLHPVPAVHKAMARTIADVLLFP</sequence>
<keyword evidence="2" id="KW-0732">Signal</keyword>
<dbReference type="InterPro" id="IPR001087">
    <property type="entry name" value="GDSL"/>
</dbReference>
<dbReference type="PANTHER" id="PTHR22835:SF659">
    <property type="entry name" value="GDSL LIPASE_ACYLHYDROLASE, PUTATIVE (AFU_ORTHOLOGUE AFUA_2G00510)-RELATED"/>
    <property type="match status" value="1"/>
</dbReference>
<name>A0AAV4ZY43_9AGAM</name>
<feature type="signal peptide" evidence="2">
    <location>
        <begin position="1"/>
        <end position="18"/>
    </location>
</feature>
<dbReference type="Pfam" id="PF00657">
    <property type="entry name" value="Lipase_GDSL"/>
    <property type="match status" value="1"/>
</dbReference>
<dbReference type="Gene3D" id="3.40.50.1110">
    <property type="entry name" value="SGNH hydrolase"/>
    <property type="match status" value="1"/>
</dbReference>
<comment type="similarity">
    <text evidence="1">Belongs to the 'GDSL' lipolytic enzyme family.</text>
</comment>
<comment type="caution">
    <text evidence="3">The sequence shown here is derived from an EMBL/GenBank/DDBJ whole genome shotgun (WGS) entry which is preliminary data.</text>
</comment>
<dbReference type="GO" id="GO:0016788">
    <property type="term" value="F:hydrolase activity, acting on ester bonds"/>
    <property type="evidence" value="ECO:0007669"/>
    <property type="project" value="InterPro"/>
</dbReference>
<accession>A0AAV4ZY43</accession>
<organism evidence="3 4">
    <name type="scientific">Clathrus columnatus</name>
    <dbReference type="NCBI Taxonomy" id="1419009"/>
    <lineage>
        <taxon>Eukaryota</taxon>
        <taxon>Fungi</taxon>
        <taxon>Dikarya</taxon>
        <taxon>Basidiomycota</taxon>
        <taxon>Agaricomycotina</taxon>
        <taxon>Agaricomycetes</taxon>
        <taxon>Phallomycetidae</taxon>
        <taxon>Phallales</taxon>
        <taxon>Clathraceae</taxon>
        <taxon>Clathrus</taxon>
    </lineage>
</organism>
<evidence type="ECO:0000256" key="1">
    <source>
        <dbReference type="ARBA" id="ARBA00008668"/>
    </source>
</evidence>
<feature type="chain" id="PRO_5043853819" evidence="2">
    <location>
        <begin position="19"/>
        <end position="289"/>
    </location>
</feature>
<dbReference type="InterPro" id="IPR036514">
    <property type="entry name" value="SGNH_hydro_sf"/>
</dbReference>
<evidence type="ECO:0000313" key="3">
    <source>
        <dbReference type="EMBL" id="GJJ05952.1"/>
    </source>
</evidence>
<evidence type="ECO:0000256" key="2">
    <source>
        <dbReference type="SAM" id="SignalP"/>
    </source>
</evidence>
<keyword evidence="4" id="KW-1185">Reference proteome</keyword>
<dbReference type="AlphaFoldDB" id="A0AAV4ZY43"/>